<accession>A0A0E9RIE3</accession>
<reference evidence="2" key="2">
    <citation type="journal article" date="2015" name="Fish Shellfish Immunol.">
        <title>Early steps in the European eel (Anguilla anguilla)-Vibrio vulnificus interaction in the gills: Role of the RtxA13 toxin.</title>
        <authorList>
            <person name="Callol A."/>
            <person name="Pajuelo D."/>
            <person name="Ebbesson L."/>
            <person name="Teles M."/>
            <person name="MacKenzie S."/>
            <person name="Amaro C."/>
        </authorList>
    </citation>
    <scope>NUCLEOTIDE SEQUENCE</scope>
</reference>
<dbReference type="AlphaFoldDB" id="A0A0E9RIE3"/>
<organism evidence="2">
    <name type="scientific">Anguilla anguilla</name>
    <name type="common">European freshwater eel</name>
    <name type="synonym">Muraena anguilla</name>
    <dbReference type="NCBI Taxonomy" id="7936"/>
    <lineage>
        <taxon>Eukaryota</taxon>
        <taxon>Metazoa</taxon>
        <taxon>Chordata</taxon>
        <taxon>Craniata</taxon>
        <taxon>Vertebrata</taxon>
        <taxon>Euteleostomi</taxon>
        <taxon>Actinopterygii</taxon>
        <taxon>Neopterygii</taxon>
        <taxon>Teleostei</taxon>
        <taxon>Anguilliformes</taxon>
        <taxon>Anguillidae</taxon>
        <taxon>Anguilla</taxon>
    </lineage>
</organism>
<proteinExistence type="predicted"/>
<evidence type="ECO:0000313" key="2">
    <source>
        <dbReference type="EMBL" id="JAH28854.1"/>
    </source>
</evidence>
<evidence type="ECO:0000256" key="1">
    <source>
        <dbReference type="SAM" id="Phobius"/>
    </source>
</evidence>
<protein>
    <submittedName>
        <fullName evidence="2">Uncharacterized protein</fullName>
    </submittedName>
</protein>
<name>A0A0E9RIE3_ANGAN</name>
<feature type="transmembrane region" description="Helical" evidence="1">
    <location>
        <begin position="16"/>
        <end position="36"/>
    </location>
</feature>
<reference evidence="2" key="1">
    <citation type="submission" date="2014-11" db="EMBL/GenBank/DDBJ databases">
        <authorList>
            <person name="Amaro Gonzalez C."/>
        </authorList>
    </citation>
    <scope>NUCLEOTIDE SEQUENCE</scope>
</reference>
<dbReference type="EMBL" id="GBXM01079723">
    <property type="protein sequence ID" value="JAH28854.1"/>
    <property type="molecule type" value="Transcribed_RNA"/>
</dbReference>
<keyword evidence="1" id="KW-0472">Membrane</keyword>
<sequence>MHGKEKSRSPPKMHHYIFFSIAHFSSVLIFWGFFFLP</sequence>
<keyword evidence="1" id="KW-1133">Transmembrane helix</keyword>
<keyword evidence="1" id="KW-0812">Transmembrane</keyword>